<evidence type="ECO:0000259" key="12">
    <source>
        <dbReference type="PROSITE" id="PS50893"/>
    </source>
</evidence>
<dbReference type="CDD" id="cd03221">
    <property type="entry name" value="ABCF_EF-3"/>
    <property type="match status" value="2"/>
</dbReference>
<evidence type="ECO:0000256" key="8">
    <source>
        <dbReference type="ARBA" id="ARBA00023125"/>
    </source>
</evidence>
<evidence type="ECO:0000256" key="10">
    <source>
        <dbReference type="HAMAP-Rule" id="MF_00848"/>
    </source>
</evidence>
<comment type="caution">
    <text evidence="13">The sequence shown here is derived from an EMBL/GenBank/DDBJ whole genome shotgun (WGS) entry which is preliminary data.</text>
</comment>
<evidence type="ECO:0000256" key="2">
    <source>
        <dbReference type="ARBA" id="ARBA00022490"/>
    </source>
</evidence>
<dbReference type="EC" id="3.6.1.-" evidence="10"/>
<keyword evidence="10" id="KW-0175">Coiled coil</keyword>
<name>A0ABN7F039_9BURK</name>
<dbReference type="InterPro" id="IPR051309">
    <property type="entry name" value="ABCF_ATPase"/>
</dbReference>
<dbReference type="Pfam" id="PF00005">
    <property type="entry name" value="ABC_tran"/>
    <property type="match status" value="2"/>
</dbReference>
<dbReference type="SMART" id="SM00382">
    <property type="entry name" value="AAA"/>
    <property type="match status" value="2"/>
</dbReference>
<keyword evidence="6 10" id="KW-0378">Hydrolase</keyword>
<dbReference type="Pfam" id="PF12848">
    <property type="entry name" value="ABC_tran_Xtn"/>
    <property type="match status" value="1"/>
</dbReference>
<dbReference type="InterPro" id="IPR003439">
    <property type="entry name" value="ABC_transporter-like_ATP-bd"/>
</dbReference>
<accession>A0ABN7F039</accession>
<evidence type="ECO:0000256" key="3">
    <source>
        <dbReference type="ARBA" id="ARBA00022737"/>
    </source>
</evidence>
<dbReference type="InterPro" id="IPR043686">
    <property type="entry name" value="Uup"/>
</dbReference>
<feature type="domain" description="ABC transporter" evidence="12">
    <location>
        <begin position="63"/>
        <end position="276"/>
    </location>
</feature>
<dbReference type="GO" id="GO:0005524">
    <property type="term" value="F:ATP binding"/>
    <property type="evidence" value="ECO:0007669"/>
    <property type="project" value="UniProtKB-KW"/>
</dbReference>
<dbReference type="PROSITE" id="PS00211">
    <property type="entry name" value="ABC_TRANSPORTER_1"/>
    <property type="match status" value="1"/>
</dbReference>
<keyword evidence="7 10" id="KW-0067">ATP-binding</keyword>
<evidence type="ECO:0000256" key="5">
    <source>
        <dbReference type="ARBA" id="ARBA00022763"/>
    </source>
</evidence>
<dbReference type="Gene3D" id="3.40.50.300">
    <property type="entry name" value="P-loop containing nucleotide triphosphate hydrolases"/>
    <property type="match status" value="2"/>
</dbReference>
<comment type="subcellular location">
    <subcellularLocation>
        <location evidence="10">Cytoplasm</location>
    </subcellularLocation>
    <text evidence="10">Associates with ribosomes.</text>
</comment>
<evidence type="ECO:0000256" key="9">
    <source>
        <dbReference type="ARBA" id="ARBA00023204"/>
    </source>
</evidence>
<dbReference type="InterPro" id="IPR032524">
    <property type="entry name" value="ABC_tran_C"/>
</dbReference>
<evidence type="ECO:0000256" key="11">
    <source>
        <dbReference type="SAM" id="MobiDB-lite"/>
    </source>
</evidence>
<feature type="binding site" evidence="10">
    <location>
        <begin position="95"/>
        <end position="102"/>
    </location>
    <ligand>
        <name>ATP</name>
        <dbReference type="ChEBI" id="CHEBI:30616"/>
        <label>1</label>
    </ligand>
</feature>
<protein>
    <recommendedName>
        <fullName evidence="10">ATP-binding protein Uup</fullName>
        <ecNumber evidence="10">3.6.1.-</ecNumber>
    </recommendedName>
</protein>
<dbReference type="Pfam" id="PF16326">
    <property type="entry name" value="ABC_tran_CTD"/>
    <property type="match status" value="1"/>
</dbReference>
<dbReference type="EMBL" id="CADIJS010000003">
    <property type="protein sequence ID" value="CAB3706783.1"/>
    <property type="molecule type" value="Genomic_DNA"/>
</dbReference>
<keyword evidence="2 10" id="KW-0963">Cytoplasm</keyword>
<dbReference type="PROSITE" id="PS50893">
    <property type="entry name" value="ABC_TRANSPORTER_2"/>
    <property type="match status" value="2"/>
</dbReference>
<keyword evidence="9 10" id="KW-0234">DNA repair</keyword>
<dbReference type="PANTHER" id="PTHR42855">
    <property type="entry name" value="ABC TRANSPORTER ATP-BINDING SUBUNIT"/>
    <property type="match status" value="1"/>
</dbReference>
<keyword evidence="14" id="KW-1185">Reference proteome</keyword>
<dbReference type="Gene3D" id="1.10.287.380">
    <property type="entry name" value="Valyl-tRNA synthetase, C-terminal domain"/>
    <property type="match status" value="1"/>
</dbReference>
<feature type="compositionally biased region" description="Low complexity" evidence="11">
    <location>
        <begin position="554"/>
        <end position="567"/>
    </location>
</feature>
<feature type="region of interest" description="Disordered" evidence="11">
    <location>
        <begin position="554"/>
        <end position="576"/>
    </location>
</feature>
<proteinExistence type="inferred from homology"/>
<evidence type="ECO:0000313" key="14">
    <source>
        <dbReference type="Proteomes" id="UP000494116"/>
    </source>
</evidence>
<reference evidence="13 14" key="1">
    <citation type="submission" date="2020-04" db="EMBL/GenBank/DDBJ databases">
        <authorList>
            <person name="De Canck E."/>
        </authorList>
    </citation>
    <scope>NUCLEOTIDE SEQUENCE [LARGE SCALE GENOMIC DNA]</scope>
    <source>
        <strain evidence="13 14">LMG 1873</strain>
    </source>
</reference>
<feature type="domain" description="ABC transporter" evidence="12">
    <location>
        <begin position="343"/>
        <end position="560"/>
    </location>
</feature>
<keyword evidence="4 10" id="KW-0547">Nucleotide-binding</keyword>
<comment type="function">
    <text evidence="10">Probably plays a role in ribosome assembly or function. May be involved in resolution of branched DNA intermediates that result from template switching in postreplication gaps. Binds DNA and has ATPase activity.</text>
</comment>
<comment type="catalytic activity">
    <reaction evidence="10">
        <text>ATP + H2O = ADP + phosphate + H(+)</text>
        <dbReference type="Rhea" id="RHEA:13065"/>
        <dbReference type="ChEBI" id="CHEBI:15377"/>
        <dbReference type="ChEBI" id="CHEBI:15378"/>
        <dbReference type="ChEBI" id="CHEBI:30616"/>
        <dbReference type="ChEBI" id="CHEBI:43474"/>
        <dbReference type="ChEBI" id="CHEBI:456216"/>
    </reaction>
</comment>
<evidence type="ECO:0000256" key="1">
    <source>
        <dbReference type="ARBA" id="ARBA00022475"/>
    </source>
</evidence>
<organism evidence="13 14">
    <name type="scientific">Achromobacter piechaudii</name>
    <dbReference type="NCBI Taxonomy" id="72556"/>
    <lineage>
        <taxon>Bacteria</taxon>
        <taxon>Pseudomonadati</taxon>
        <taxon>Pseudomonadota</taxon>
        <taxon>Betaproteobacteria</taxon>
        <taxon>Burkholderiales</taxon>
        <taxon>Alcaligenaceae</taxon>
        <taxon>Achromobacter</taxon>
    </lineage>
</organism>
<gene>
    <name evidence="10 13" type="primary">uup</name>
    <name evidence="13" type="ORF">LMG1873_02931</name>
</gene>
<keyword evidence="1" id="KW-1003">Cell membrane</keyword>
<evidence type="ECO:0000256" key="6">
    <source>
        <dbReference type="ARBA" id="ARBA00022801"/>
    </source>
</evidence>
<dbReference type="InterPro" id="IPR037118">
    <property type="entry name" value="Val-tRNA_synth_C_sf"/>
</dbReference>
<evidence type="ECO:0000256" key="4">
    <source>
        <dbReference type="ARBA" id="ARBA00022741"/>
    </source>
</evidence>
<sequence length="664" mass="73480">MDLHPPRSPDPPCGSYSSTGLSTVPDRARIWRPDGGPRFLRQYALIRLEAAEKTHYMALATLITLTDIQLAYGHHPLLDHADFAIQAGERIGLIGRNGAGKSSLLRLLDGRTLPDDGDIARSSGLRVATVEQEPELDENATVFDVVCNVDGDHEDWQRPSRVRAMLEKLGLPADVQIAGLSGGTRKRVALARALVEEPDLLLLDEPTNHLDFEGIAWLEEMLRGWRGAAVIITHDRRFLDAVTTRIVELDRGRLLSFPGNFSQWQERKAQWLESERLEQARFDKLLAQEEVWIRKGVEARRTRNEGRVRRLESLRVQRAERRERIGDVSLALAEGQRSGKLVAELEHVGKTFGDKVVVDDYSTTILRGDRIGIIGPNGAGKTTLLKLILGEMQPDSGTTRLGTNVAVAYFDQMRAQLDENASLVDIISPGSEWVEIGGTRKHVMTYLGDFLFSPARAGSPVRSLSGGERARLLLARLFARPANVLVLDEPTNDLDIETLELLEELLQEYAGTVLLVSHDRAFLNNVVTQTIAYEGDGHWRDYVGGYDEWVAQRPAPAASASDTDATAKPVDESAARAKVAKPKPAKASKINAWDLRELEGLPDAIAALEAKQAELAGKLADGSLYRDAPAEVERINGELAKLESELEEKFARWELLEARRDGTL</sequence>
<comment type="similarity">
    <text evidence="10">Belongs to the ABC transporter superfamily. ABCF family. Uup subfamily.</text>
</comment>
<dbReference type="HAMAP" id="MF_00848">
    <property type="entry name" value="Uup"/>
    <property type="match status" value="1"/>
</dbReference>
<keyword evidence="1" id="KW-0472">Membrane</keyword>
<dbReference type="SUPFAM" id="SSF52540">
    <property type="entry name" value="P-loop containing nucleoside triphosphate hydrolases"/>
    <property type="match status" value="2"/>
</dbReference>
<dbReference type="PANTHER" id="PTHR42855:SF1">
    <property type="entry name" value="ABC TRANSPORTER DOMAIN-CONTAINING PROTEIN"/>
    <property type="match status" value="1"/>
</dbReference>
<dbReference type="InterPro" id="IPR027417">
    <property type="entry name" value="P-loop_NTPase"/>
</dbReference>
<feature type="binding site" evidence="10">
    <location>
        <begin position="375"/>
        <end position="382"/>
    </location>
    <ligand>
        <name>ATP</name>
        <dbReference type="ChEBI" id="CHEBI:30616"/>
        <label>2</label>
    </ligand>
</feature>
<dbReference type="InterPro" id="IPR003593">
    <property type="entry name" value="AAA+_ATPase"/>
</dbReference>
<evidence type="ECO:0000313" key="13">
    <source>
        <dbReference type="EMBL" id="CAB3706783.1"/>
    </source>
</evidence>
<evidence type="ECO:0000256" key="7">
    <source>
        <dbReference type="ARBA" id="ARBA00022840"/>
    </source>
</evidence>
<keyword evidence="8 10" id="KW-0238">DNA-binding</keyword>
<keyword evidence="5 10" id="KW-0227">DNA damage</keyword>
<dbReference type="InterPro" id="IPR032781">
    <property type="entry name" value="ABC_tran_Xtn"/>
</dbReference>
<feature type="region of interest" description="Disordered" evidence="11">
    <location>
        <begin position="1"/>
        <end position="21"/>
    </location>
</feature>
<keyword evidence="3 10" id="KW-0677">Repeat</keyword>
<feature type="coiled-coil region" evidence="10">
    <location>
        <begin position="625"/>
        <end position="659"/>
    </location>
</feature>
<dbReference type="Proteomes" id="UP000494116">
    <property type="component" value="Unassembled WGS sequence"/>
</dbReference>
<dbReference type="InterPro" id="IPR017871">
    <property type="entry name" value="ABC_transporter-like_CS"/>
</dbReference>